<protein>
    <submittedName>
        <fullName evidence="1">Uncharacterized protein</fullName>
    </submittedName>
</protein>
<evidence type="ECO:0000313" key="1">
    <source>
        <dbReference type="EMBL" id="CAH1777409.1"/>
    </source>
</evidence>
<evidence type="ECO:0000313" key="2">
    <source>
        <dbReference type="Proteomes" id="UP000749559"/>
    </source>
</evidence>
<dbReference type="OrthoDB" id="6038959at2759"/>
<reference evidence="1" key="1">
    <citation type="submission" date="2022-03" db="EMBL/GenBank/DDBJ databases">
        <authorList>
            <person name="Martin C."/>
        </authorList>
    </citation>
    <scope>NUCLEOTIDE SEQUENCE</scope>
</reference>
<accession>A0A8J1TIA2</accession>
<dbReference type="PROSITE" id="PS50041">
    <property type="entry name" value="C_TYPE_LECTIN_2"/>
    <property type="match status" value="1"/>
</dbReference>
<dbReference type="CDD" id="cd00037">
    <property type="entry name" value="CLECT"/>
    <property type="match status" value="1"/>
</dbReference>
<dbReference type="Gene3D" id="3.10.100.10">
    <property type="entry name" value="Mannose-Binding Protein A, subunit A"/>
    <property type="match status" value="1"/>
</dbReference>
<dbReference type="InterPro" id="IPR001304">
    <property type="entry name" value="C-type_lectin-like"/>
</dbReference>
<dbReference type="AlphaFoldDB" id="A0A8J1TIA2"/>
<dbReference type="InterPro" id="IPR050111">
    <property type="entry name" value="C-type_lectin/snaclec_domain"/>
</dbReference>
<dbReference type="PROSITE" id="PS00615">
    <property type="entry name" value="C_TYPE_LECTIN_1"/>
    <property type="match status" value="1"/>
</dbReference>
<dbReference type="SUPFAM" id="SSF56436">
    <property type="entry name" value="C-type lectin-like"/>
    <property type="match status" value="1"/>
</dbReference>
<dbReference type="PANTHER" id="PTHR22803">
    <property type="entry name" value="MANNOSE, PHOSPHOLIPASE, LECTIN RECEPTOR RELATED"/>
    <property type="match status" value="1"/>
</dbReference>
<dbReference type="SMART" id="SM00034">
    <property type="entry name" value="CLECT"/>
    <property type="match status" value="1"/>
</dbReference>
<dbReference type="InterPro" id="IPR018378">
    <property type="entry name" value="C-type_lectin_CS"/>
</dbReference>
<sequence>MVFTTMMFLRLCLTISILSINGALSQTCKKDDINQLSDDFSRRINKVKSDITDLTSKISDLDTRLNERITALLNHIRKGAPEICDESLTECPEGFIYQRSLRSCYLFVKEKVTWEEAKSSCSSKGAHMIAIESEKEQKFLERKLKAMGKVWFWLGGIRLEGSGPKGSHVWSEGGCFKSKPLEYTNWFHEEPSYFGVEYCMEISQRSNDGPYQWNDVVCCNKMYYICEINL</sequence>
<dbReference type="Proteomes" id="UP000749559">
    <property type="component" value="Unassembled WGS sequence"/>
</dbReference>
<comment type="caution">
    <text evidence="1">The sequence shown here is derived from an EMBL/GenBank/DDBJ whole genome shotgun (WGS) entry which is preliminary data.</text>
</comment>
<dbReference type="Pfam" id="PF00059">
    <property type="entry name" value="Lectin_C"/>
    <property type="match status" value="1"/>
</dbReference>
<organism evidence="1 2">
    <name type="scientific">Owenia fusiformis</name>
    <name type="common">Polychaete worm</name>
    <dbReference type="NCBI Taxonomy" id="6347"/>
    <lineage>
        <taxon>Eukaryota</taxon>
        <taxon>Metazoa</taxon>
        <taxon>Spiralia</taxon>
        <taxon>Lophotrochozoa</taxon>
        <taxon>Annelida</taxon>
        <taxon>Polychaeta</taxon>
        <taxon>Sedentaria</taxon>
        <taxon>Canalipalpata</taxon>
        <taxon>Sabellida</taxon>
        <taxon>Oweniida</taxon>
        <taxon>Oweniidae</taxon>
        <taxon>Owenia</taxon>
    </lineage>
</organism>
<dbReference type="InterPro" id="IPR016186">
    <property type="entry name" value="C-type_lectin-like/link_sf"/>
</dbReference>
<dbReference type="EMBL" id="CAIIXF020000002">
    <property type="protein sequence ID" value="CAH1777409.1"/>
    <property type="molecule type" value="Genomic_DNA"/>
</dbReference>
<proteinExistence type="predicted"/>
<gene>
    <name evidence="1" type="ORF">OFUS_LOCUS4457</name>
</gene>
<name>A0A8J1TIA2_OWEFU</name>
<dbReference type="InterPro" id="IPR016187">
    <property type="entry name" value="CTDL_fold"/>
</dbReference>
<keyword evidence="2" id="KW-1185">Reference proteome</keyword>